<evidence type="ECO:0000313" key="1">
    <source>
        <dbReference type="EMBL" id="AMK54640.1"/>
    </source>
</evidence>
<proteinExistence type="predicted"/>
<dbReference type="AlphaFoldDB" id="A0A140DVG3"/>
<accession>A0A140DVG3</accession>
<dbReference type="GeneID" id="78478202"/>
<protein>
    <submittedName>
        <fullName evidence="1">Uncharacterized protein</fullName>
    </submittedName>
</protein>
<name>A0A140DVG3_9FIRM</name>
<dbReference type="EMBL" id="CP011391">
    <property type="protein sequence ID" value="AMK54640.1"/>
    <property type="molecule type" value="Genomic_DNA"/>
</dbReference>
<keyword evidence="2" id="KW-1185">Reference proteome</keyword>
<sequence>MNPIIAICDFTAYPALKGEKLFLEQKLESIQQEKRDLYSPSAIQYDSESGHSQNPKGTDKILISLITEEQKAVERLSVVNGRLEETEKLVFSLTSPEQDYVKEKYFNRSTWEEMEKKFFRSRGAIDYHIRKAIEGI</sequence>
<reference evidence="1 2" key="1">
    <citation type="journal article" date="2016" name="Gut Pathog.">
        <title>Whole genome sequencing of "Faecalibaculum rodentium" ALO17, isolated from C57BL/6J laboratory mouse feces.</title>
        <authorList>
            <person name="Lim S."/>
            <person name="Chang D.H."/>
            <person name="Ahn S."/>
            <person name="Kim B.C."/>
        </authorList>
    </citation>
    <scope>NUCLEOTIDE SEQUENCE [LARGE SCALE GENOMIC DNA]</scope>
    <source>
        <strain evidence="1 2">Alo17</strain>
    </source>
</reference>
<evidence type="ECO:0000313" key="2">
    <source>
        <dbReference type="Proteomes" id="UP000069771"/>
    </source>
</evidence>
<organism evidence="1 2">
    <name type="scientific">Faecalibaculum rodentium</name>
    <dbReference type="NCBI Taxonomy" id="1702221"/>
    <lineage>
        <taxon>Bacteria</taxon>
        <taxon>Bacillati</taxon>
        <taxon>Bacillota</taxon>
        <taxon>Erysipelotrichia</taxon>
        <taxon>Erysipelotrichales</taxon>
        <taxon>Erysipelotrichaceae</taxon>
        <taxon>Faecalibaculum</taxon>
    </lineage>
</organism>
<dbReference type="Proteomes" id="UP000069771">
    <property type="component" value="Chromosome"/>
</dbReference>
<dbReference type="KEGG" id="fro:AALO17_15060"/>
<dbReference type="RefSeq" id="WP_067557300.1">
    <property type="nucleotide sequence ID" value="NZ_CAJTBG010000019.1"/>
</dbReference>
<gene>
    <name evidence="1" type="ORF">AALO17_15060</name>
</gene>